<keyword evidence="3" id="KW-1185">Reference proteome</keyword>
<keyword evidence="1" id="KW-1133">Transmembrane helix</keyword>
<proteinExistence type="predicted"/>
<evidence type="ECO:0000256" key="1">
    <source>
        <dbReference type="SAM" id="Phobius"/>
    </source>
</evidence>
<evidence type="ECO:0000313" key="2">
    <source>
        <dbReference type="EMBL" id="OPA76121.1"/>
    </source>
</evidence>
<feature type="transmembrane region" description="Helical" evidence="1">
    <location>
        <begin position="6"/>
        <end position="29"/>
    </location>
</feature>
<dbReference type="STRING" id="1324314.BVG16_18055"/>
<evidence type="ECO:0000313" key="3">
    <source>
        <dbReference type="Proteomes" id="UP000190188"/>
    </source>
</evidence>
<reference evidence="2 3" key="1">
    <citation type="submission" date="2017-01" db="EMBL/GenBank/DDBJ databases">
        <title>Genome analysis of Paenibacillus selenitrireducens ES3-24.</title>
        <authorList>
            <person name="Xu D."/>
            <person name="Yao R."/>
            <person name="Zheng S."/>
        </authorList>
    </citation>
    <scope>NUCLEOTIDE SEQUENCE [LARGE SCALE GENOMIC DNA]</scope>
    <source>
        <strain evidence="2 3">ES3-24</strain>
    </source>
</reference>
<dbReference type="Proteomes" id="UP000190188">
    <property type="component" value="Unassembled WGS sequence"/>
</dbReference>
<feature type="transmembrane region" description="Helical" evidence="1">
    <location>
        <begin position="66"/>
        <end position="85"/>
    </location>
</feature>
<protein>
    <submittedName>
        <fullName evidence="2">Uncharacterized protein</fullName>
    </submittedName>
</protein>
<gene>
    <name evidence="2" type="ORF">BVG16_18055</name>
</gene>
<feature type="transmembrane region" description="Helical" evidence="1">
    <location>
        <begin position="41"/>
        <end position="60"/>
    </location>
</feature>
<accession>A0A1T2X8B7</accession>
<keyword evidence="1" id="KW-0812">Transmembrane</keyword>
<dbReference type="RefSeq" id="WP_078500284.1">
    <property type="nucleotide sequence ID" value="NZ_MSZX01000007.1"/>
</dbReference>
<organism evidence="2 3">
    <name type="scientific">Paenibacillus selenitireducens</name>
    <dbReference type="NCBI Taxonomy" id="1324314"/>
    <lineage>
        <taxon>Bacteria</taxon>
        <taxon>Bacillati</taxon>
        <taxon>Bacillota</taxon>
        <taxon>Bacilli</taxon>
        <taxon>Bacillales</taxon>
        <taxon>Paenibacillaceae</taxon>
        <taxon>Paenibacillus</taxon>
    </lineage>
</organism>
<sequence length="90" mass="10421">MFPWVYLFIVMLFISFYAVIAIGIILLIYKRSKEPERRSAQFLALVLLLALIVYLGNWISTGGGKMNTMILLMITILIMVCVRHLKTKRK</sequence>
<comment type="caution">
    <text evidence="2">The sequence shown here is derived from an EMBL/GenBank/DDBJ whole genome shotgun (WGS) entry which is preliminary data.</text>
</comment>
<dbReference type="AlphaFoldDB" id="A0A1T2X8B7"/>
<name>A0A1T2X8B7_9BACL</name>
<keyword evidence="1" id="KW-0472">Membrane</keyword>
<dbReference type="EMBL" id="MSZX01000007">
    <property type="protein sequence ID" value="OPA76121.1"/>
    <property type="molecule type" value="Genomic_DNA"/>
</dbReference>